<dbReference type="EMBL" id="CP023344">
    <property type="protein sequence ID" value="ATC63571.1"/>
    <property type="molecule type" value="Genomic_DNA"/>
</dbReference>
<sequence>MILIQAKSVGTELKDQPMKQAIDYAANQGVDWVVLTNGAQCRVYKVIFAKPIDQELVCEFDFLNLDARDDTHLQFLLLLTKEGWAKSAVGEFHQQKQALSRFYVGAALMSDSVLGAIRKELKRVSPDVRIEAEQISTVLEHEVIKREVLESEKYAEAIKAVARAAAKVARNKKEEAPQNVIPISAVPTPQVAVDSPAAAVPPTAAN</sequence>
<evidence type="ECO:0000313" key="1">
    <source>
        <dbReference type="EMBL" id="ATC63571.1"/>
    </source>
</evidence>
<evidence type="ECO:0000313" key="2">
    <source>
        <dbReference type="Proteomes" id="UP000217265"/>
    </source>
</evidence>
<keyword evidence="2" id="KW-1185">Reference proteome</keyword>
<keyword evidence="1" id="KW-0378">Hydrolase</keyword>
<organism evidence="1 2">
    <name type="scientific">Nibricoccus aquaticus</name>
    <dbReference type="NCBI Taxonomy" id="2576891"/>
    <lineage>
        <taxon>Bacteria</taxon>
        <taxon>Pseudomonadati</taxon>
        <taxon>Verrucomicrobiota</taxon>
        <taxon>Opitutia</taxon>
        <taxon>Opitutales</taxon>
        <taxon>Opitutaceae</taxon>
        <taxon>Nibricoccus</taxon>
    </lineage>
</organism>
<accession>A0A290QGU2</accession>
<dbReference type="AlphaFoldDB" id="A0A290QGU2"/>
<protein>
    <submittedName>
        <fullName evidence="1">Restriction endonuclease subunit R</fullName>
    </submittedName>
</protein>
<keyword evidence="1" id="KW-0540">Nuclease</keyword>
<reference evidence="1 2" key="1">
    <citation type="submission" date="2017-09" db="EMBL/GenBank/DDBJ databases">
        <title>Complete genome sequence of Verrucomicrobial strain HZ-65, isolated from freshwater.</title>
        <authorList>
            <person name="Choi A."/>
        </authorList>
    </citation>
    <scope>NUCLEOTIDE SEQUENCE [LARGE SCALE GENOMIC DNA]</scope>
    <source>
        <strain evidence="1 2">HZ-65</strain>
    </source>
</reference>
<dbReference type="KEGG" id="vbh:CMV30_06165"/>
<keyword evidence="1" id="KW-0255">Endonuclease</keyword>
<name>A0A290QGU2_9BACT</name>
<gene>
    <name evidence="1" type="ORF">CMV30_06165</name>
</gene>
<dbReference type="OrthoDB" id="570928at2"/>
<dbReference type="GO" id="GO:0004519">
    <property type="term" value="F:endonuclease activity"/>
    <property type="evidence" value="ECO:0007669"/>
    <property type="project" value="UniProtKB-KW"/>
</dbReference>
<proteinExistence type="predicted"/>
<dbReference type="Proteomes" id="UP000217265">
    <property type="component" value="Chromosome"/>
</dbReference>